<dbReference type="InterPro" id="IPR009960">
    <property type="entry name" value="Fruit_body_lectin_fun"/>
</dbReference>
<name>A0AAN8MTV7_9PEZI</name>
<organism evidence="1 2">
    <name type="scientific">Orbilia javanica</name>
    <dbReference type="NCBI Taxonomy" id="47235"/>
    <lineage>
        <taxon>Eukaryota</taxon>
        <taxon>Fungi</taxon>
        <taxon>Dikarya</taxon>
        <taxon>Ascomycota</taxon>
        <taxon>Pezizomycotina</taxon>
        <taxon>Orbiliomycetes</taxon>
        <taxon>Orbiliales</taxon>
        <taxon>Orbiliaceae</taxon>
        <taxon>Orbilia</taxon>
    </lineage>
</organism>
<accession>A0AAN8MTV7</accession>
<dbReference type="EMBL" id="JAVHNR010000004">
    <property type="protein sequence ID" value="KAK6345780.1"/>
    <property type="molecule type" value="Genomic_DNA"/>
</dbReference>
<evidence type="ECO:0000313" key="2">
    <source>
        <dbReference type="Proteomes" id="UP001313282"/>
    </source>
</evidence>
<dbReference type="Pfam" id="PF07367">
    <property type="entry name" value="FB_lectin"/>
    <property type="match status" value="1"/>
</dbReference>
<dbReference type="Proteomes" id="UP001313282">
    <property type="component" value="Unassembled WGS sequence"/>
</dbReference>
<protein>
    <recommendedName>
        <fullName evidence="3">Lectin</fullName>
    </recommendedName>
</protein>
<evidence type="ECO:0008006" key="3">
    <source>
        <dbReference type="Google" id="ProtNLM"/>
    </source>
</evidence>
<dbReference type="SUPFAM" id="SSF63724">
    <property type="entry name" value="Cytolysin/lectin"/>
    <property type="match status" value="1"/>
</dbReference>
<keyword evidence="2" id="KW-1185">Reference proteome</keyword>
<dbReference type="InterPro" id="IPR015926">
    <property type="entry name" value="Cytolysin/lectin"/>
</dbReference>
<proteinExistence type="predicted"/>
<evidence type="ECO:0000313" key="1">
    <source>
        <dbReference type="EMBL" id="KAK6345780.1"/>
    </source>
</evidence>
<comment type="caution">
    <text evidence="1">The sequence shown here is derived from an EMBL/GenBank/DDBJ whole genome shotgun (WGS) entry which is preliminary data.</text>
</comment>
<reference evidence="1 2" key="1">
    <citation type="submission" date="2019-10" db="EMBL/GenBank/DDBJ databases">
        <authorList>
            <person name="Palmer J.M."/>
        </authorList>
    </citation>
    <scope>NUCLEOTIDE SEQUENCE [LARGE SCALE GENOMIC DNA]</scope>
    <source>
        <strain evidence="1 2">TWF718</strain>
    </source>
</reference>
<dbReference type="AlphaFoldDB" id="A0AAN8MTV7"/>
<dbReference type="Gene3D" id="2.60.270.20">
    <property type="entry name" value="Cytolysin/lectin"/>
    <property type="match status" value="1"/>
</dbReference>
<gene>
    <name evidence="1" type="ORF">TWF718_007686</name>
</gene>
<sequence length="167" mass="18614">MTCQPNTRHPTSNHLSHIPRNTRLNLSTKMSYNITLKIINDSGDSLNIIEKTCSKGSAWYESNDDQRLYMVNSGGSGLLRFEAGNGEKFIVAAGIHSYKYWSSVLVDLNMEQTAMNIHPTYYGGSGSAKPDWDQLPQITKTTIGGRTVGLYFYKPEGQNLRAVITYA</sequence>